<dbReference type="PANTHER" id="PTHR43479:SF7">
    <property type="entry name" value="TETR-FAMILY TRANSCRIPTIONAL REGULATOR"/>
    <property type="match status" value="1"/>
</dbReference>
<keyword evidence="1 2" id="KW-0238">DNA-binding</keyword>
<dbReference type="InterPro" id="IPR009057">
    <property type="entry name" value="Homeodomain-like_sf"/>
</dbReference>
<evidence type="ECO:0000259" key="4">
    <source>
        <dbReference type="PROSITE" id="PS50977"/>
    </source>
</evidence>
<dbReference type="InterPro" id="IPR039532">
    <property type="entry name" value="TetR_C_Firmicutes"/>
</dbReference>
<dbReference type="Pfam" id="PF00440">
    <property type="entry name" value="TetR_N"/>
    <property type="match status" value="1"/>
</dbReference>
<dbReference type="AlphaFoldDB" id="A0A1H3LLT2"/>
<sequence length="216" mass="23180">MNTVSTMKRAGLTVMPSDASDSSTPPTDRRIRRTLSALNAALLTLLEQRELADITVANIAEQANISRSTFYDHYQDVHELAEAACTSLIDELVESLPSPRPDAVDEDGPRALESFFEHLRTNAGLYRNLLGANGSARLIDHVRRRITAAVRAGLAGATTELPGAHPGTAEVEVRSAFSAGALTGVAVDWLDRGCPETPRSVARMCWNLLSGALADT</sequence>
<dbReference type="STRING" id="381665.SAMN05216554_1035"/>
<protein>
    <submittedName>
        <fullName evidence="5">Transcriptional regulator, TetR family</fullName>
    </submittedName>
</protein>
<proteinExistence type="predicted"/>
<feature type="DNA-binding region" description="H-T-H motif" evidence="2">
    <location>
        <begin position="55"/>
        <end position="74"/>
    </location>
</feature>
<feature type="compositionally biased region" description="Low complexity" evidence="3">
    <location>
        <begin position="16"/>
        <end position="26"/>
    </location>
</feature>
<dbReference type="PANTHER" id="PTHR43479">
    <property type="entry name" value="ACREF/ENVCD OPERON REPRESSOR-RELATED"/>
    <property type="match status" value="1"/>
</dbReference>
<reference evidence="5 6" key="1">
    <citation type="submission" date="2016-10" db="EMBL/GenBank/DDBJ databases">
        <authorList>
            <person name="de Groot N.N."/>
        </authorList>
    </citation>
    <scope>NUCLEOTIDE SEQUENCE [LARGE SCALE GENOMIC DNA]</scope>
    <source>
        <strain evidence="5 6">CGMCC 4.3491</strain>
    </source>
</reference>
<dbReference type="PROSITE" id="PS50977">
    <property type="entry name" value="HTH_TETR_2"/>
    <property type="match status" value="1"/>
</dbReference>
<evidence type="ECO:0000256" key="2">
    <source>
        <dbReference type="PROSITE-ProRule" id="PRU00335"/>
    </source>
</evidence>
<feature type="domain" description="HTH tetR-type" evidence="4">
    <location>
        <begin position="32"/>
        <end position="92"/>
    </location>
</feature>
<feature type="region of interest" description="Disordered" evidence="3">
    <location>
        <begin position="1"/>
        <end position="28"/>
    </location>
</feature>
<keyword evidence="6" id="KW-1185">Reference proteome</keyword>
<evidence type="ECO:0000313" key="5">
    <source>
        <dbReference type="EMBL" id="SDY65260.1"/>
    </source>
</evidence>
<gene>
    <name evidence="5" type="ORF">SAMN05216554_1035</name>
</gene>
<dbReference type="GO" id="GO:0003677">
    <property type="term" value="F:DNA binding"/>
    <property type="evidence" value="ECO:0007669"/>
    <property type="project" value="UniProtKB-UniRule"/>
</dbReference>
<dbReference type="SUPFAM" id="SSF46689">
    <property type="entry name" value="Homeodomain-like"/>
    <property type="match status" value="1"/>
</dbReference>
<evidence type="ECO:0000256" key="1">
    <source>
        <dbReference type="ARBA" id="ARBA00023125"/>
    </source>
</evidence>
<dbReference type="EMBL" id="FNPZ01000001">
    <property type="protein sequence ID" value="SDY65260.1"/>
    <property type="molecule type" value="Genomic_DNA"/>
</dbReference>
<dbReference type="Pfam" id="PF14278">
    <property type="entry name" value="TetR_C_8"/>
    <property type="match status" value="1"/>
</dbReference>
<dbReference type="Gene3D" id="1.10.357.10">
    <property type="entry name" value="Tetracycline Repressor, domain 2"/>
    <property type="match status" value="1"/>
</dbReference>
<dbReference type="Proteomes" id="UP000198891">
    <property type="component" value="Unassembled WGS sequence"/>
</dbReference>
<dbReference type="InterPro" id="IPR050624">
    <property type="entry name" value="HTH-type_Tx_Regulator"/>
</dbReference>
<evidence type="ECO:0000256" key="3">
    <source>
        <dbReference type="SAM" id="MobiDB-lite"/>
    </source>
</evidence>
<name>A0A1H3LLT2_9MICO</name>
<organism evidence="5 6">
    <name type="scientific">Herbiconiux ginsengi</name>
    <dbReference type="NCBI Taxonomy" id="381665"/>
    <lineage>
        <taxon>Bacteria</taxon>
        <taxon>Bacillati</taxon>
        <taxon>Actinomycetota</taxon>
        <taxon>Actinomycetes</taxon>
        <taxon>Micrococcales</taxon>
        <taxon>Microbacteriaceae</taxon>
        <taxon>Herbiconiux</taxon>
    </lineage>
</organism>
<dbReference type="InterPro" id="IPR001647">
    <property type="entry name" value="HTH_TetR"/>
</dbReference>
<evidence type="ECO:0000313" key="6">
    <source>
        <dbReference type="Proteomes" id="UP000198891"/>
    </source>
</evidence>
<dbReference type="RefSeq" id="WP_217634284.1">
    <property type="nucleotide sequence ID" value="NZ_FNPZ01000001.1"/>
</dbReference>
<accession>A0A1H3LLT2</accession>